<organism evidence="7 8">
    <name type="scientific">Desulforamulus aquiferis</name>
    <dbReference type="NCBI Taxonomy" id="1397668"/>
    <lineage>
        <taxon>Bacteria</taxon>
        <taxon>Bacillati</taxon>
        <taxon>Bacillota</taxon>
        <taxon>Clostridia</taxon>
        <taxon>Eubacteriales</taxon>
        <taxon>Peptococcaceae</taxon>
        <taxon>Desulforamulus</taxon>
    </lineage>
</organism>
<gene>
    <name evidence="7" type="ORF">P6N53_12835</name>
</gene>
<dbReference type="InterPro" id="IPR010377">
    <property type="entry name" value="YabA"/>
</dbReference>
<reference evidence="7" key="1">
    <citation type="journal article" date="2023" name="J. Hazard. Mater.">
        <title>Anaerobic biodegradation of pyrene and benzo[a]pyrene by a new sulfate-reducing Desulforamulus aquiferis strain DSA.</title>
        <authorList>
            <person name="Zhang Z."/>
            <person name="Sun J."/>
            <person name="Gong X."/>
            <person name="Wang C."/>
            <person name="Wang H."/>
        </authorList>
    </citation>
    <scope>NUCLEOTIDE SEQUENCE</scope>
    <source>
        <strain evidence="7">DSA</strain>
    </source>
</reference>
<keyword evidence="5" id="KW-0236">DNA replication inhibitor</keyword>
<accession>A0AAW7ZFJ1</accession>
<protein>
    <submittedName>
        <fullName evidence="7">Initiation control protein YabA</fullName>
    </submittedName>
</protein>
<dbReference type="Proteomes" id="UP001172911">
    <property type="component" value="Unassembled WGS sequence"/>
</dbReference>
<dbReference type="Pfam" id="PF06156">
    <property type="entry name" value="YabA"/>
    <property type="match status" value="1"/>
</dbReference>
<evidence type="ECO:0000256" key="6">
    <source>
        <dbReference type="SAM" id="Coils"/>
    </source>
</evidence>
<keyword evidence="8" id="KW-1185">Reference proteome</keyword>
<reference evidence="7" key="2">
    <citation type="submission" date="2023-03" db="EMBL/GenBank/DDBJ databases">
        <authorList>
            <person name="Zhang Z."/>
        </authorList>
    </citation>
    <scope>NUCLEOTIDE SEQUENCE</scope>
    <source>
        <strain evidence="7">DSA</strain>
    </source>
</reference>
<sequence>MVALPGRINRLEQALRQICDEVDRLKQDVKELEDENARLRREIAAMYLGDEQETKTERKPGARNLWELYDKGFHICNLYFGKGREGECLFCFALMSRGEQHDQS</sequence>
<evidence type="ECO:0000256" key="4">
    <source>
        <dbReference type="ARBA" id="ARBA00022833"/>
    </source>
</evidence>
<evidence type="ECO:0000256" key="2">
    <source>
        <dbReference type="ARBA" id="ARBA00022705"/>
    </source>
</evidence>
<dbReference type="GO" id="GO:0006260">
    <property type="term" value="P:DNA replication"/>
    <property type="evidence" value="ECO:0007669"/>
    <property type="project" value="UniProtKB-KW"/>
</dbReference>
<dbReference type="AlphaFoldDB" id="A0AAW7ZFJ1"/>
<proteinExistence type="predicted"/>
<comment type="caution">
    <text evidence="7">The sequence shown here is derived from an EMBL/GenBank/DDBJ whole genome shotgun (WGS) entry which is preliminary data.</text>
</comment>
<dbReference type="GO" id="GO:0046872">
    <property type="term" value="F:metal ion binding"/>
    <property type="evidence" value="ECO:0007669"/>
    <property type="project" value="UniProtKB-KW"/>
</dbReference>
<keyword evidence="2" id="KW-0235">DNA replication</keyword>
<evidence type="ECO:0000256" key="5">
    <source>
        <dbReference type="ARBA" id="ARBA00022880"/>
    </source>
</evidence>
<dbReference type="GO" id="GO:0008156">
    <property type="term" value="P:negative regulation of DNA replication"/>
    <property type="evidence" value="ECO:0007669"/>
    <property type="project" value="UniProtKB-KW"/>
</dbReference>
<keyword evidence="1" id="KW-0963">Cytoplasm</keyword>
<keyword evidence="3" id="KW-0479">Metal-binding</keyword>
<evidence type="ECO:0000256" key="3">
    <source>
        <dbReference type="ARBA" id="ARBA00022723"/>
    </source>
</evidence>
<dbReference type="EMBL" id="JARPTC010000019">
    <property type="protein sequence ID" value="MDO7788111.1"/>
    <property type="molecule type" value="Genomic_DNA"/>
</dbReference>
<evidence type="ECO:0000256" key="1">
    <source>
        <dbReference type="ARBA" id="ARBA00022490"/>
    </source>
</evidence>
<keyword evidence="4" id="KW-0862">Zinc</keyword>
<evidence type="ECO:0000313" key="7">
    <source>
        <dbReference type="EMBL" id="MDO7788111.1"/>
    </source>
</evidence>
<evidence type="ECO:0000313" key="8">
    <source>
        <dbReference type="Proteomes" id="UP001172911"/>
    </source>
</evidence>
<dbReference type="Gene3D" id="1.20.5.340">
    <property type="match status" value="1"/>
</dbReference>
<feature type="coiled-coil region" evidence="6">
    <location>
        <begin position="8"/>
        <end position="49"/>
    </location>
</feature>
<name>A0AAW7ZFJ1_9FIRM</name>
<keyword evidence="6" id="KW-0175">Coiled coil</keyword>